<keyword evidence="1" id="KW-0413">Isomerase</keyword>
<dbReference type="PANTHER" id="PTHR43489">
    <property type="entry name" value="ISOMERASE"/>
    <property type="match status" value="1"/>
</dbReference>
<comment type="caution">
    <text evidence="3">The sequence shown here is derived from an EMBL/GenBank/DDBJ whole genome shotgun (WGS) entry which is preliminary data.</text>
</comment>
<organism evidence="3">
    <name type="scientific">Salmonella enterica</name>
    <name type="common">Salmonella choleraesuis</name>
    <dbReference type="NCBI Taxonomy" id="28901"/>
    <lineage>
        <taxon>Bacteria</taxon>
        <taxon>Pseudomonadati</taxon>
        <taxon>Pseudomonadota</taxon>
        <taxon>Gammaproteobacteria</taxon>
        <taxon>Enterobacterales</taxon>
        <taxon>Enterobacteriaceae</taxon>
        <taxon>Salmonella</taxon>
    </lineage>
</organism>
<dbReference type="InterPro" id="IPR050417">
    <property type="entry name" value="Sugar_Epim/Isomerase"/>
</dbReference>
<evidence type="ECO:0000313" key="3">
    <source>
        <dbReference type="EMBL" id="ECZ2007320.1"/>
    </source>
</evidence>
<protein>
    <submittedName>
        <fullName evidence="3">TIM barrel protein</fullName>
    </submittedName>
</protein>
<proteinExistence type="predicted"/>
<reference evidence="3" key="1">
    <citation type="submission" date="2019-09" db="EMBL/GenBank/DDBJ databases">
        <authorList>
            <consortium name="PulseNet: The National Subtyping Network for Foodborne Disease Surveillance"/>
            <person name="Tarr C.L."/>
            <person name="Trees E."/>
            <person name="Katz L.S."/>
            <person name="Carleton-Romer H.A."/>
            <person name="Stroika S."/>
            <person name="Kucerova Z."/>
            <person name="Roache K.F."/>
            <person name="Sabol A.L."/>
            <person name="Besser J."/>
            <person name="Gerner-Smidt P."/>
        </authorList>
    </citation>
    <scope>NUCLEOTIDE SEQUENCE</scope>
    <source>
        <strain evidence="3">PNUSAS102640</strain>
    </source>
</reference>
<feature type="non-terminal residue" evidence="3">
    <location>
        <position position="1"/>
    </location>
</feature>
<dbReference type="PANTHER" id="PTHR43489:SF13">
    <property type="entry name" value="HYDROXYPYRUVATE ISOMERASE"/>
    <property type="match status" value="1"/>
</dbReference>
<accession>A0A623H4W1</accession>
<gene>
    <name evidence="3" type="ORF">F7J00_21855</name>
</gene>
<dbReference type="InterPro" id="IPR036237">
    <property type="entry name" value="Xyl_isomerase-like_sf"/>
</dbReference>
<evidence type="ECO:0000256" key="1">
    <source>
        <dbReference type="ARBA" id="ARBA00023235"/>
    </source>
</evidence>
<dbReference type="AlphaFoldDB" id="A0A623H4W1"/>
<name>A0A623H4W1_SALER</name>
<dbReference type="InterPro" id="IPR013022">
    <property type="entry name" value="Xyl_isomerase-like_TIM-brl"/>
</dbReference>
<dbReference type="GO" id="GO:0008903">
    <property type="term" value="F:hydroxypyruvate isomerase activity"/>
    <property type="evidence" value="ECO:0007669"/>
    <property type="project" value="TreeGrafter"/>
</dbReference>
<dbReference type="GO" id="GO:0046487">
    <property type="term" value="P:glyoxylate metabolic process"/>
    <property type="evidence" value="ECO:0007669"/>
    <property type="project" value="TreeGrafter"/>
</dbReference>
<dbReference type="Pfam" id="PF01261">
    <property type="entry name" value="AP_endonuc_2"/>
    <property type="match status" value="1"/>
</dbReference>
<dbReference type="SUPFAM" id="SSF51658">
    <property type="entry name" value="Xylose isomerase-like"/>
    <property type="match status" value="1"/>
</dbReference>
<dbReference type="Gene3D" id="3.20.20.150">
    <property type="entry name" value="Divalent-metal-dependent TIM barrel enzymes"/>
    <property type="match status" value="1"/>
</dbReference>
<feature type="domain" description="Xylose isomerase-like TIM barrel" evidence="2">
    <location>
        <begin position="5"/>
        <end position="102"/>
    </location>
</feature>
<evidence type="ECO:0000259" key="2">
    <source>
        <dbReference type="Pfam" id="PF01261"/>
    </source>
</evidence>
<sequence length="104" mass="11870">LTGTQQALVLIKDIGSDNIKIQYDIYHMQRMEGELTQTMTAWADKIGHLQIADNPRRGEPGTGEINYDFIFNVIKQSDYDGWVGCEYKPLTTAEAGLSWINQYR</sequence>
<dbReference type="EMBL" id="AALEWU010000241">
    <property type="protein sequence ID" value="ECZ2007320.1"/>
    <property type="molecule type" value="Genomic_DNA"/>
</dbReference>